<keyword evidence="4 7" id="KW-1133">Transmembrane helix</keyword>
<dbReference type="RefSeq" id="WP_250919237.1">
    <property type="nucleotide sequence ID" value="NZ_JAMQAW010000009.1"/>
</dbReference>
<feature type="transmembrane region" description="Helical" evidence="7">
    <location>
        <begin position="296"/>
        <end position="323"/>
    </location>
</feature>
<reference evidence="9" key="1">
    <citation type="submission" date="2022-06" db="EMBL/GenBank/DDBJ databases">
        <title>Genome public.</title>
        <authorList>
            <person name="Sun Q."/>
        </authorList>
    </citation>
    <scope>NUCLEOTIDE SEQUENCE</scope>
    <source>
        <strain evidence="9">CWNU-1</strain>
    </source>
</reference>
<feature type="transmembrane region" description="Helical" evidence="7">
    <location>
        <begin position="813"/>
        <end position="837"/>
    </location>
</feature>
<keyword evidence="3 7" id="KW-0812">Transmembrane</keyword>
<dbReference type="Pfam" id="PF02687">
    <property type="entry name" value="FtsX"/>
    <property type="match status" value="1"/>
</dbReference>
<evidence type="ECO:0000313" key="9">
    <source>
        <dbReference type="EMBL" id="MCM2388894.1"/>
    </source>
</evidence>
<keyword evidence="10" id="KW-1185">Reference proteome</keyword>
<comment type="similarity">
    <text evidence="6">Belongs to the ABC-4 integral membrane protein family.</text>
</comment>
<comment type="subcellular location">
    <subcellularLocation>
        <location evidence="1">Cell membrane</location>
        <topology evidence="1">Multi-pass membrane protein</topology>
    </subcellularLocation>
</comment>
<comment type="caution">
    <text evidence="9">The sequence shown here is derived from an EMBL/GenBank/DDBJ whole genome shotgun (WGS) entry which is preliminary data.</text>
</comment>
<sequence length="956" mass="100141">MKTWYHSWRAAIRIARRDAWRAKGRSSLVLAMIALPIVGVSAADVTLRSSELSTEQRIERTLGAADAQLSDSGMNGVPILQPPDGEGYTTVEEFENSGPPEGKTDIRKALPAGSTMLSDTEGNAKLRTTHGLLATEVRELKASDPIAKGIMALTQGRFPQKSDEVAATTHFLKESGHKVGAKLTARGFDREYRIVGAYELPSSLKTNQVNFLPGAFLAPYDKVAEKAGQRGGGASTTYLVDTKSSFTWNMVQQANTKGVVVKSRAVLLDPPPKSEVPIYERSGWGSFETSSAGQAAALAAAATVVGLAILEICLLAGPAFAVGARRSRRQLGLVGANGGARSHIRAIVLAGGLVIGVAAAVIGTVLGLLLTLALQSTLEGWMGQRFGSLDIRPLELLGIALLAVFTGVMAALVPAITSSRQSVLASLTGRRGVRKSSRVLPVIGLVAILLGGTIALYGSTKSDQIVLVGAGSGLAELGIIALTPALVGLFGRFGRFLPLSPRLALRDAVRNRGRTAPAVAAVLAAVAGTVAVATYAASDDAKFKAEYHAQLPHGAAYVQVHEGGGRDVPSVRATVAKHLPVAVQADVDRIVVGDTNCSLYSYGKGCGYYEVVVPPAHECPLWKADPANPESTPADKYTKAERRKLSQDWRCKDGGAGAPGENVMVGDGKLLTVLGINDPAAEKALSEGKIVSLDRRYVDSGKAGAGGKVGIRLISDTEAAEKAQQEGKKVPGEIKSFDAYQMPESTKGYGVSLIVAPATVKAAALKTIPLGAYYSTEKMPSSEQAQRLDGQLDKTGAEVNLHIERGYVSRNNIVLLALTIFAGLITIGAAGIATGLAQADAEADLKTLAAVGAPPRVRRTLSGFQCGVVAVMGVVLGSAAGILPAIGLRMAEERQQTKWYQDALDQGYDPGTAPYFPLVLPWETFLLLLIAVPLGAALLAALVTRSRGALARREAT</sequence>
<name>A0ABT0UJS3_9ACTN</name>
<feature type="transmembrane region" description="Helical" evidence="7">
    <location>
        <begin position="465"/>
        <end position="494"/>
    </location>
</feature>
<evidence type="ECO:0000256" key="6">
    <source>
        <dbReference type="ARBA" id="ARBA00038076"/>
    </source>
</evidence>
<evidence type="ECO:0000259" key="8">
    <source>
        <dbReference type="Pfam" id="PF02687"/>
    </source>
</evidence>
<keyword evidence="2" id="KW-1003">Cell membrane</keyword>
<accession>A0ABT0UJS3</accession>
<feature type="domain" description="ABC3 transporter permease C-terminal" evidence="8">
    <location>
        <begin position="319"/>
        <end position="422"/>
    </location>
</feature>
<organism evidence="9 10">
    <name type="scientific">Streptomyces albipurpureus</name>
    <dbReference type="NCBI Taxonomy" id="2897419"/>
    <lineage>
        <taxon>Bacteria</taxon>
        <taxon>Bacillati</taxon>
        <taxon>Actinomycetota</taxon>
        <taxon>Actinomycetes</taxon>
        <taxon>Kitasatosporales</taxon>
        <taxon>Streptomycetaceae</taxon>
        <taxon>Streptomyces</taxon>
    </lineage>
</organism>
<feature type="transmembrane region" description="Helical" evidence="7">
    <location>
        <begin position="344"/>
        <end position="374"/>
    </location>
</feature>
<feature type="transmembrane region" description="Helical" evidence="7">
    <location>
        <begin position="394"/>
        <end position="418"/>
    </location>
</feature>
<feature type="transmembrane region" description="Helical" evidence="7">
    <location>
        <begin position="439"/>
        <end position="459"/>
    </location>
</feature>
<dbReference type="PANTHER" id="PTHR30572">
    <property type="entry name" value="MEMBRANE COMPONENT OF TRANSPORTER-RELATED"/>
    <property type="match status" value="1"/>
</dbReference>
<feature type="transmembrane region" description="Helical" evidence="7">
    <location>
        <begin position="924"/>
        <end position="943"/>
    </location>
</feature>
<evidence type="ECO:0000256" key="2">
    <source>
        <dbReference type="ARBA" id="ARBA00022475"/>
    </source>
</evidence>
<evidence type="ECO:0000313" key="10">
    <source>
        <dbReference type="Proteomes" id="UP001431429"/>
    </source>
</evidence>
<dbReference type="PANTHER" id="PTHR30572:SF4">
    <property type="entry name" value="ABC TRANSPORTER PERMEASE YTRF"/>
    <property type="match status" value="1"/>
</dbReference>
<gene>
    <name evidence="9" type="ORF">NBG84_11425</name>
</gene>
<dbReference type="Proteomes" id="UP001431429">
    <property type="component" value="Unassembled WGS sequence"/>
</dbReference>
<evidence type="ECO:0000256" key="4">
    <source>
        <dbReference type="ARBA" id="ARBA00022989"/>
    </source>
</evidence>
<dbReference type="EMBL" id="JAMQAW010000009">
    <property type="protein sequence ID" value="MCM2388894.1"/>
    <property type="molecule type" value="Genomic_DNA"/>
</dbReference>
<evidence type="ECO:0000256" key="1">
    <source>
        <dbReference type="ARBA" id="ARBA00004651"/>
    </source>
</evidence>
<evidence type="ECO:0000256" key="7">
    <source>
        <dbReference type="SAM" id="Phobius"/>
    </source>
</evidence>
<feature type="transmembrane region" description="Helical" evidence="7">
    <location>
        <begin position="515"/>
        <end position="537"/>
    </location>
</feature>
<feature type="transmembrane region" description="Helical" evidence="7">
    <location>
        <begin position="866"/>
        <end position="886"/>
    </location>
</feature>
<keyword evidence="5 7" id="KW-0472">Membrane</keyword>
<evidence type="ECO:0000256" key="5">
    <source>
        <dbReference type="ARBA" id="ARBA00023136"/>
    </source>
</evidence>
<dbReference type="InterPro" id="IPR050250">
    <property type="entry name" value="Macrolide_Exporter_MacB"/>
</dbReference>
<proteinExistence type="inferred from homology"/>
<dbReference type="InterPro" id="IPR003838">
    <property type="entry name" value="ABC3_permease_C"/>
</dbReference>
<evidence type="ECO:0000256" key="3">
    <source>
        <dbReference type="ARBA" id="ARBA00022692"/>
    </source>
</evidence>
<protein>
    <submittedName>
        <fullName evidence="9">ABC transporter permease</fullName>
    </submittedName>
</protein>